<organism evidence="5 6">
    <name type="scientific">Pelobium manganitolerans</name>
    <dbReference type="NCBI Taxonomy" id="1842495"/>
    <lineage>
        <taxon>Bacteria</taxon>
        <taxon>Pseudomonadati</taxon>
        <taxon>Bacteroidota</taxon>
        <taxon>Sphingobacteriia</taxon>
        <taxon>Sphingobacteriales</taxon>
        <taxon>Sphingobacteriaceae</taxon>
        <taxon>Pelobium</taxon>
    </lineage>
</organism>
<evidence type="ECO:0000313" key="5">
    <source>
        <dbReference type="EMBL" id="RKD18244.1"/>
    </source>
</evidence>
<name>A0A419S8L6_9SPHI</name>
<sequence length="210" mass="23696">MEQVIESLKWRYATKSFDADKQLSESQLNILKNAVQLAPSSFGLQPYQVVVVQNKEVKQQLRTAAFNQTQLEDASHIFVFAIEKQYAAKHVDAFIANVANTRNTSVESLKGFEDLLKTTVNSRSAEELDAWNSKQAYIGLGILLETAALYNIDACPMEGFNATEFNRILGLDERNLHAVAIAAVGFRSDDDKYQHYAKVRKSYDDLFIHI</sequence>
<comment type="caution">
    <text evidence="5">The sequence shown here is derived from an EMBL/GenBank/DDBJ whole genome shotgun (WGS) entry which is preliminary data.</text>
</comment>
<dbReference type="GO" id="GO:0016491">
    <property type="term" value="F:oxidoreductase activity"/>
    <property type="evidence" value="ECO:0007669"/>
    <property type="project" value="UniProtKB-KW"/>
</dbReference>
<evidence type="ECO:0000256" key="3">
    <source>
        <dbReference type="ARBA" id="ARBA00023002"/>
    </source>
</evidence>
<keyword evidence="2" id="KW-0521">NADP</keyword>
<dbReference type="InterPro" id="IPR033878">
    <property type="entry name" value="NfsB-like"/>
</dbReference>
<feature type="domain" description="Nitroreductase" evidence="4">
    <location>
        <begin position="8"/>
        <end position="185"/>
    </location>
</feature>
<evidence type="ECO:0000313" key="6">
    <source>
        <dbReference type="Proteomes" id="UP000283433"/>
    </source>
</evidence>
<evidence type="ECO:0000259" key="4">
    <source>
        <dbReference type="Pfam" id="PF00881"/>
    </source>
</evidence>
<keyword evidence="3" id="KW-0560">Oxidoreductase</keyword>
<dbReference type="Proteomes" id="UP000283433">
    <property type="component" value="Unassembled WGS sequence"/>
</dbReference>
<dbReference type="Pfam" id="PF00881">
    <property type="entry name" value="Nitroreductase"/>
    <property type="match status" value="1"/>
</dbReference>
<evidence type="ECO:0000256" key="1">
    <source>
        <dbReference type="ARBA" id="ARBA00007118"/>
    </source>
</evidence>
<dbReference type="PANTHER" id="PTHR43673:SF10">
    <property type="entry name" value="NADH DEHYDROGENASE_NAD(P)H NITROREDUCTASE XCC3605-RELATED"/>
    <property type="match status" value="1"/>
</dbReference>
<accession>A0A419S8L6</accession>
<gene>
    <name evidence="5" type="ORF">BCY91_15690</name>
</gene>
<dbReference type="CDD" id="cd02149">
    <property type="entry name" value="NfsB-like"/>
    <property type="match status" value="1"/>
</dbReference>
<dbReference type="OrthoDB" id="9809288at2"/>
<dbReference type="EMBL" id="MBTA01000005">
    <property type="protein sequence ID" value="RKD18244.1"/>
    <property type="molecule type" value="Genomic_DNA"/>
</dbReference>
<keyword evidence="6" id="KW-1185">Reference proteome</keyword>
<evidence type="ECO:0000256" key="2">
    <source>
        <dbReference type="ARBA" id="ARBA00022857"/>
    </source>
</evidence>
<comment type="similarity">
    <text evidence="1">Belongs to the nitroreductase family.</text>
</comment>
<dbReference type="InterPro" id="IPR000415">
    <property type="entry name" value="Nitroreductase-like"/>
</dbReference>
<protein>
    <submittedName>
        <fullName evidence="5">NAD(P)H-dependent oxidoreductase</fullName>
    </submittedName>
</protein>
<dbReference type="SUPFAM" id="SSF55469">
    <property type="entry name" value="FMN-dependent nitroreductase-like"/>
    <property type="match status" value="1"/>
</dbReference>
<reference evidence="5 6" key="1">
    <citation type="submission" date="2016-07" db="EMBL/GenBank/DDBJ databases">
        <title>Genome of Pelobium manganitolerans.</title>
        <authorList>
            <person name="Wu S."/>
            <person name="Wang G."/>
        </authorList>
    </citation>
    <scope>NUCLEOTIDE SEQUENCE [LARGE SCALE GENOMIC DNA]</scope>
    <source>
        <strain evidence="5 6">YS-25</strain>
    </source>
</reference>
<dbReference type="InterPro" id="IPR029479">
    <property type="entry name" value="Nitroreductase"/>
</dbReference>
<proteinExistence type="inferred from homology"/>
<dbReference type="AlphaFoldDB" id="A0A419S8L6"/>
<dbReference type="Gene3D" id="3.40.109.10">
    <property type="entry name" value="NADH Oxidase"/>
    <property type="match status" value="1"/>
</dbReference>
<dbReference type="PANTHER" id="PTHR43673">
    <property type="entry name" value="NAD(P)H NITROREDUCTASE YDGI-RELATED"/>
    <property type="match status" value="1"/>
</dbReference>